<feature type="domain" description="Paired" evidence="14">
    <location>
        <begin position="30"/>
        <end position="172"/>
    </location>
</feature>
<evidence type="ECO:0000256" key="1">
    <source>
        <dbReference type="ARBA" id="ARBA00004123"/>
    </source>
</evidence>
<keyword evidence="16" id="KW-1185">Reference proteome</keyword>
<dbReference type="SUPFAM" id="SSF46689">
    <property type="entry name" value="Homeodomain-like"/>
    <property type="match status" value="2"/>
</dbReference>
<keyword evidence="8" id="KW-0804">Transcription</keyword>
<accession>A0ABD2IAZ5</accession>
<dbReference type="GO" id="GO:0003677">
    <property type="term" value="F:DNA binding"/>
    <property type="evidence" value="ECO:0007669"/>
    <property type="project" value="UniProtKB-UniRule"/>
</dbReference>
<organism evidence="15 16">
    <name type="scientific">Heterodera schachtii</name>
    <name type="common">Sugarbeet cyst nematode worm</name>
    <name type="synonym">Tylenchus schachtii</name>
    <dbReference type="NCBI Taxonomy" id="97005"/>
    <lineage>
        <taxon>Eukaryota</taxon>
        <taxon>Metazoa</taxon>
        <taxon>Ecdysozoa</taxon>
        <taxon>Nematoda</taxon>
        <taxon>Chromadorea</taxon>
        <taxon>Rhabditida</taxon>
        <taxon>Tylenchina</taxon>
        <taxon>Tylenchomorpha</taxon>
        <taxon>Tylenchoidea</taxon>
        <taxon>Heteroderidae</taxon>
        <taxon>Heteroderinae</taxon>
        <taxon>Heterodera</taxon>
    </lineage>
</organism>
<dbReference type="CDD" id="cd00086">
    <property type="entry name" value="homeodomain"/>
    <property type="match status" value="1"/>
</dbReference>
<evidence type="ECO:0000313" key="15">
    <source>
        <dbReference type="EMBL" id="KAL3076287.1"/>
    </source>
</evidence>
<comment type="subcellular location">
    <subcellularLocation>
        <location evidence="1 10 11">Nucleus</location>
    </subcellularLocation>
</comment>
<evidence type="ECO:0000256" key="3">
    <source>
        <dbReference type="ARBA" id="ARBA00022473"/>
    </source>
</evidence>
<gene>
    <name evidence="15" type="ORF">niasHS_013558</name>
</gene>
<evidence type="ECO:0000256" key="6">
    <source>
        <dbReference type="ARBA" id="ARBA00023125"/>
    </source>
</evidence>
<dbReference type="PANTHER" id="PTHR45636">
    <property type="entry name" value="PAIRED BOX PROTEIN PAX-6-RELATED-RELATED"/>
    <property type="match status" value="1"/>
</dbReference>
<proteinExistence type="inferred from homology"/>
<dbReference type="SMART" id="SM00389">
    <property type="entry name" value="HOX"/>
    <property type="match status" value="1"/>
</dbReference>
<evidence type="ECO:0000259" key="13">
    <source>
        <dbReference type="PROSITE" id="PS50071"/>
    </source>
</evidence>
<evidence type="ECO:0000256" key="7">
    <source>
        <dbReference type="ARBA" id="ARBA00023155"/>
    </source>
</evidence>
<dbReference type="EMBL" id="JBICCN010000338">
    <property type="protein sequence ID" value="KAL3076287.1"/>
    <property type="molecule type" value="Genomic_DNA"/>
</dbReference>
<reference evidence="15 16" key="1">
    <citation type="submission" date="2024-10" db="EMBL/GenBank/DDBJ databases">
        <authorList>
            <person name="Kim D."/>
        </authorList>
    </citation>
    <scope>NUCLEOTIDE SEQUENCE [LARGE SCALE GENOMIC DNA]</scope>
    <source>
        <strain evidence="15">Taebaek</strain>
    </source>
</reference>
<evidence type="ECO:0000256" key="8">
    <source>
        <dbReference type="ARBA" id="ARBA00023163"/>
    </source>
</evidence>
<feature type="compositionally biased region" description="Polar residues" evidence="12">
    <location>
        <begin position="90"/>
        <end position="102"/>
    </location>
</feature>
<dbReference type="InterPro" id="IPR009057">
    <property type="entry name" value="Homeodomain-like_sf"/>
</dbReference>
<feature type="region of interest" description="Disordered" evidence="12">
    <location>
        <begin position="90"/>
        <end position="168"/>
    </location>
</feature>
<dbReference type="PRINTS" id="PR00027">
    <property type="entry name" value="PAIREDBOX"/>
</dbReference>
<name>A0ABD2IAZ5_HETSC</name>
<dbReference type="InterPro" id="IPR017970">
    <property type="entry name" value="Homeobox_CS"/>
</dbReference>
<keyword evidence="3" id="KW-0217">Developmental protein</keyword>
<dbReference type="Proteomes" id="UP001620645">
    <property type="component" value="Unassembled WGS sequence"/>
</dbReference>
<evidence type="ECO:0000256" key="9">
    <source>
        <dbReference type="ARBA" id="ARBA00023242"/>
    </source>
</evidence>
<keyword evidence="4" id="KW-0563">Paired box</keyword>
<keyword evidence="6 10" id="KW-0238">DNA-binding</keyword>
<dbReference type="PANTHER" id="PTHR45636:SF49">
    <property type="entry name" value="PAIRED BOX PROTEIN 3 HOMOLOG"/>
    <property type="match status" value="1"/>
</dbReference>
<sequence>MIGHFPSANPIDQQPISTTKQLFQFSSLIGQGRVNQLGGIFINGRPLPHQTRLHIIQMAMEGVKPCQISRQLKVSHGCVSKILCRFAETGSVSPGAPSSPNHSLPAAKKFSIKRMKDTQRKKRRPAEGHLKHSISVILGEEEGTNADQKQQNHAGRSRQSSDASPPRRVRTWFAPDQLNILESAFQRNLYMNGGYPNAEEREQMARKTQLTEAKIQVWFSNRRARFRRTMNQFYLTVQQKAM</sequence>
<feature type="compositionally biased region" description="Polar residues" evidence="12">
    <location>
        <begin position="145"/>
        <end position="163"/>
    </location>
</feature>
<evidence type="ECO:0000256" key="2">
    <source>
        <dbReference type="ARBA" id="ARBA00005733"/>
    </source>
</evidence>
<evidence type="ECO:0000256" key="5">
    <source>
        <dbReference type="ARBA" id="ARBA00023015"/>
    </source>
</evidence>
<dbReference type="GO" id="GO:0005634">
    <property type="term" value="C:nucleus"/>
    <property type="evidence" value="ECO:0007669"/>
    <property type="project" value="UniProtKB-SubCell"/>
</dbReference>
<keyword evidence="7 10" id="KW-0371">Homeobox</keyword>
<dbReference type="InterPro" id="IPR001523">
    <property type="entry name" value="Paired_dom"/>
</dbReference>
<dbReference type="PROSITE" id="PS00027">
    <property type="entry name" value="HOMEOBOX_1"/>
    <property type="match status" value="1"/>
</dbReference>
<dbReference type="Pfam" id="PF00292">
    <property type="entry name" value="PAX"/>
    <property type="match status" value="1"/>
</dbReference>
<evidence type="ECO:0000259" key="14">
    <source>
        <dbReference type="PROSITE" id="PS51057"/>
    </source>
</evidence>
<feature type="domain" description="Homeobox" evidence="13">
    <location>
        <begin position="164"/>
        <end position="229"/>
    </location>
</feature>
<evidence type="ECO:0000256" key="12">
    <source>
        <dbReference type="SAM" id="MobiDB-lite"/>
    </source>
</evidence>
<keyword evidence="9 10" id="KW-0539">Nucleus</keyword>
<evidence type="ECO:0000256" key="10">
    <source>
        <dbReference type="PROSITE-ProRule" id="PRU00108"/>
    </source>
</evidence>
<dbReference type="Gene3D" id="1.10.10.10">
    <property type="entry name" value="Winged helix-like DNA-binding domain superfamily/Winged helix DNA-binding domain"/>
    <property type="match status" value="1"/>
</dbReference>
<evidence type="ECO:0000256" key="4">
    <source>
        <dbReference type="ARBA" id="ARBA00022724"/>
    </source>
</evidence>
<protein>
    <submittedName>
        <fullName evidence="15">Uncharacterized protein</fullName>
    </submittedName>
</protein>
<feature type="DNA-binding region" description="Homeobox" evidence="10">
    <location>
        <begin position="166"/>
        <end position="230"/>
    </location>
</feature>
<comment type="similarity">
    <text evidence="2">Belongs to the paired homeobox family.</text>
</comment>
<evidence type="ECO:0000313" key="16">
    <source>
        <dbReference type="Proteomes" id="UP001620645"/>
    </source>
</evidence>
<dbReference type="Gene3D" id="1.10.10.60">
    <property type="entry name" value="Homeodomain-like"/>
    <property type="match status" value="1"/>
</dbReference>
<dbReference type="InterPro" id="IPR001356">
    <property type="entry name" value="HD"/>
</dbReference>
<dbReference type="InterPro" id="IPR043565">
    <property type="entry name" value="PAX_fam"/>
</dbReference>
<evidence type="ECO:0000256" key="11">
    <source>
        <dbReference type="RuleBase" id="RU000682"/>
    </source>
</evidence>
<comment type="caution">
    <text evidence="15">The sequence shown here is derived from an EMBL/GenBank/DDBJ whole genome shotgun (WGS) entry which is preliminary data.</text>
</comment>
<dbReference type="SMART" id="SM00351">
    <property type="entry name" value="PAX"/>
    <property type="match status" value="1"/>
</dbReference>
<dbReference type="PROSITE" id="PS50071">
    <property type="entry name" value="HOMEOBOX_2"/>
    <property type="match status" value="1"/>
</dbReference>
<dbReference type="PROSITE" id="PS51057">
    <property type="entry name" value="PAIRED_2"/>
    <property type="match status" value="1"/>
</dbReference>
<dbReference type="Pfam" id="PF00046">
    <property type="entry name" value="Homeodomain"/>
    <property type="match status" value="1"/>
</dbReference>
<dbReference type="InterPro" id="IPR036388">
    <property type="entry name" value="WH-like_DNA-bd_sf"/>
</dbReference>
<keyword evidence="5" id="KW-0805">Transcription regulation</keyword>
<dbReference type="AlphaFoldDB" id="A0ABD2IAZ5"/>